<dbReference type="NCBIfam" id="TIGR01540">
    <property type="entry name" value="portal_PBSX"/>
    <property type="match status" value="1"/>
</dbReference>
<protein>
    <submittedName>
        <fullName evidence="2">Phage portal protein</fullName>
    </submittedName>
</protein>
<reference evidence="2 3" key="1">
    <citation type="submission" date="2024-08" db="EMBL/GenBank/DDBJ databases">
        <authorList>
            <person name="Feng Z."/>
            <person name="Ronholm J."/>
        </authorList>
    </citation>
    <scope>NUCLEOTIDE SEQUENCE [LARGE SCALE GENOMIC DNA]</scope>
    <source>
        <strain evidence="2 3">4-AB0-8</strain>
    </source>
</reference>
<proteinExistence type="inferred from homology"/>
<dbReference type="Proteomes" id="UP001567350">
    <property type="component" value="Unassembled WGS sequence"/>
</dbReference>
<accession>A0ABV4IE71</accession>
<dbReference type="InterPro" id="IPR030935">
    <property type="entry name" value="PBSX_Proteobac"/>
</dbReference>
<name>A0ABV4IE71_9BURK</name>
<sequence>MTDVATTVEQPQAIEAFTFGEPEAVLDRREIFDLFECNLIDGRWYEMPVSVDGLARMLRAGVHHASAIDFKAKVLASTFKPHAMLDGVTMLKVAKEYLVFGNAYLEQPRNRLGEGMKFKHSLAKYTRRHKDLQRFGFMPRWNEVHEFRAGSICHIMEPDVDQEIYGVPQYLASLQSSLLNESATLFRRRYYTNGSHAGFILYLTDPQPNQGDVDGIRAALKSSKGIGNFRNLFFHSPNGQKDGIKLIPIGEATAKDEFLNIKNVSRDDQLAAHRVPPELIGVVPTSGVAFGNVVNAARVFARNEIQPLQTHLASTINAFAGEEICRFETYRLPGVDEPQSQPLK</sequence>
<comment type="similarity">
    <text evidence="1">Belongs to the phage portal family. PBSX subfamily.</text>
</comment>
<dbReference type="EMBL" id="JBGJLR010000005">
    <property type="protein sequence ID" value="MEZ2739090.1"/>
    <property type="molecule type" value="Genomic_DNA"/>
</dbReference>
<comment type="caution">
    <text evidence="2">The sequence shown here is derived from an EMBL/GenBank/DDBJ whole genome shotgun (WGS) entry which is preliminary data.</text>
</comment>
<dbReference type="InterPro" id="IPR006430">
    <property type="entry name" value="Phage_portal_PBSX"/>
</dbReference>
<keyword evidence="3" id="KW-1185">Reference proteome</keyword>
<dbReference type="RefSeq" id="WP_370891653.1">
    <property type="nucleotide sequence ID" value="NZ_JBGJLR010000005.1"/>
</dbReference>
<evidence type="ECO:0000313" key="3">
    <source>
        <dbReference type="Proteomes" id="UP001567350"/>
    </source>
</evidence>
<evidence type="ECO:0000313" key="2">
    <source>
        <dbReference type="EMBL" id="MEZ2739090.1"/>
    </source>
</evidence>
<dbReference type="Pfam" id="PF04860">
    <property type="entry name" value="Phage_portal"/>
    <property type="match status" value="1"/>
</dbReference>
<gene>
    <name evidence="2" type="ORF">ACBP88_06375</name>
</gene>
<dbReference type="InterPro" id="IPR006944">
    <property type="entry name" value="Phage/GTA_portal"/>
</dbReference>
<organism evidence="2 3">
    <name type="scientific">Comamonas jiangduensis</name>
    <dbReference type="NCBI Taxonomy" id="1194168"/>
    <lineage>
        <taxon>Bacteria</taxon>
        <taxon>Pseudomonadati</taxon>
        <taxon>Pseudomonadota</taxon>
        <taxon>Betaproteobacteria</taxon>
        <taxon>Burkholderiales</taxon>
        <taxon>Comamonadaceae</taxon>
        <taxon>Comamonas</taxon>
    </lineage>
</organism>
<evidence type="ECO:0000256" key="1">
    <source>
        <dbReference type="ARBA" id="ARBA00006799"/>
    </source>
</evidence>
<dbReference type="PIRSF" id="PIRSF018494">
    <property type="entry name" value="PBSX_VPQ"/>
    <property type="match status" value="1"/>
</dbReference>